<keyword evidence="2" id="KW-1185">Reference proteome</keyword>
<gene>
    <name evidence="1" type="ORF">BELL_1372g00020</name>
</gene>
<dbReference type="Proteomes" id="UP000297229">
    <property type="component" value="Unassembled WGS sequence"/>
</dbReference>
<evidence type="ECO:0000313" key="1">
    <source>
        <dbReference type="EMBL" id="TGO56923.1"/>
    </source>
</evidence>
<evidence type="ECO:0000313" key="2">
    <source>
        <dbReference type="Proteomes" id="UP000297229"/>
    </source>
</evidence>
<dbReference type="EMBL" id="PQXM01001370">
    <property type="protein sequence ID" value="TGO56923.1"/>
    <property type="molecule type" value="Genomic_DNA"/>
</dbReference>
<comment type="caution">
    <text evidence="1">The sequence shown here is derived from an EMBL/GenBank/DDBJ whole genome shotgun (WGS) entry which is preliminary data.</text>
</comment>
<organism evidence="1 2">
    <name type="scientific">Botrytis elliptica</name>
    <dbReference type="NCBI Taxonomy" id="278938"/>
    <lineage>
        <taxon>Eukaryota</taxon>
        <taxon>Fungi</taxon>
        <taxon>Dikarya</taxon>
        <taxon>Ascomycota</taxon>
        <taxon>Pezizomycotina</taxon>
        <taxon>Leotiomycetes</taxon>
        <taxon>Helotiales</taxon>
        <taxon>Sclerotiniaceae</taxon>
        <taxon>Botrytis</taxon>
    </lineage>
</organism>
<accession>A0A4Z1IJT2</accession>
<sequence length="176" mass="20052">MMTAQPQQANNMAAYIPNHPELQYTGVYPNRRLVINFRRNGGDDILDLIKQYTLLTERLVLYIDFTQPSTLTPAEQAAIKGRVIKIRDAINYVAPGALFTSNKILTVQVLVNMSQFSTWRLKSCAGLAELVPRWDLRWQINGGATRTCYRSEFGEVVDLEQIIINYAHRKVLHNDG</sequence>
<reference evidence="1 2" key="1">
    <citation type="submission" date="2017-12" db="EMBL/GenBank/DDBJ databases">
        <title>Comparative genomics of Botrytis spp.</title>
        <authorList>
            <person name="Valero-Jimenez C.A."/>
            <person name="Tapia P."/>
            <person name="Veloso J."/>
            <person name="Silva-Moreno E."/>
            <person name="Staats M."/>
            <person name="Valdes J.H."/>
            <person name="Van Kan J.A.L."/>
        </authorList>
    </citation>
    <scope>NUCLEOTIDE SEQUENCE [LARGE SCALE GENOMIC DNA]</scope>
    <source>
        <strain evidence="1 2">Be9601</strain>
    </source>
</reference>
<name>A0A4Z1IJT2_9HELO</name>
<dbReference type="AlphaFoldDB" id="A0A4Z1IJT2"/>
<protein>
    <submittedName>
        <fullName evidence="1">Uncharacterized protein</fullName>
    </submittedName>
</protein>
<proteinExistence type="predicted"/>